<dbReference type="EMBL" id="LKAQ01000001">
    <property type="protein sequence ID" value="OIQ51720.1"/>
    <property type="molecule type" value="Genomic_DNA"/>
</dbReference>
<dbReference type="SMART" id="SM00881">
    <property type="entry name" value="CoA_binding"/>
    <property type="match status" value="1"/>
</dbReference>
<feature type="domain" description="CoA-binding" evidence="1">
    <location>
        <begin position="11"/>
        <end position="106"/>
    </location>
</feature>
<protein>
    <recommendedName>
        <fullName evidence="1">CoA-binding domain-containing protein</fullName>
    </recommendedName>
</protein>
<evidence type="ECO:0000259" key="1">
    <source>
        <dbReference type="SMART" id="SM00881"/>
    </source>
</evidence>
<dbReference type="PANTHER" id="PTHR33303:SF2">
    <property type="entry name" value="COA-BINDING DOMAIN-CONTAINING PROTEIN"/>
    <property type="match status" value="1"/>
</dbReference>
<dbReference type="InterPro" id="IPR036291">
    <property type="entry name" value="NAD(P)-bd_dom_sf"/>
</dbReference>
<dbReference type="RefSeq" id="WP_071543840.1">
    <property type="nucleotide sequence ID" value="NZ_LKAQ01000001.1"/>
</dbReference>
<dbReference type="Proteomes" id="UP000181901">
    <property type="component" value="Unassembled WGS sequence"/>
</dbReference>
<evidence type="ECO:0000313" key="3">
    <source>
        <dbReference type="Proteomes" id="UP000181901"/>
    </source>
</evidence>
<evidence type="ECO:0000313" key="2">
    <source>
        <dbReference type="EMBL" id="OIQ51720.1"/>
    </source>
</evidence>
<dbReference type="Pfam" id="PF13380">
    <property type="entry name" value="CoA_binding_2"/>
    <property type="match status" value="1"/>
</dbReference>
<dbReference type="InterPro" id="IPR003781">
    <property type="entry name" value="CoA-bd"/>
</dbReference>
<dbReference type="PANTHER" id="PTHR33303">
    <property type="entry name" value="CYTOPLASMIC PROTEIN-RELATED"/>
    <property type="match status" value="1"/>
</dbReference>
<proteinExistence type="predicted"/>
<keyword evidence="3" id="KW-1185">Reference proteome</keyword>
<organism evidence="2 3">
    <name type="scientific">Pseudodesulfovibrio hydrargyri</name>
    <dbReference type="NCBI Taxonomy" id="2125990"/>
    <lineage>
        <taxon>Bacteria</taxon>
        <taxon>Pseudomonadati</taxon>
        <taxon>Thermodesulfobacteriota</taxon>
        <taxon>Desulfovibrionia</taxon>
        <taxon>Desulfovibrionales</taxon>
        <taxon>Desulfovibrionaceae</taxon>
    </lineage>
</organism>
<name>A0A1J5NA66_9BACT</name>
<dbReference type="Gene3D" id="3.40.50.720">
    <property type="entry name" value="NAD(P)-binding Rossmann-like Domain"/>
    <property type="match status" value="1"/>
</dbReference>
<dbReference type="AlphaFoldDB" id="A0A1J5NA66"/>
<sequence length="139" mass="15194">MLIDMKELAPLLREVKTIAVVGAADKPGRPVDMVGRALIDMGFTVIPVHPKRTGVWGLTTYPALGDIPVAVDLVDVFRAPQFCPDHAREALAMDPLPKIFWMQSGITSPEARELLASSGITVVEDRCTKVEMQAMGIRR</sequence>
<comment type="caution">
    <text evidence="2">The sequence shown here is derived from an EMBL/GenBank/DDBJ whole genome shotgun (WGS) entry which is preliminary data.</text>
</comment>
<accession>A0A1J5NA66</accession>
<dbReference type="SUPFAM" id="SSF51735">
    <property type="entry name" value="NAD(P)-binding Rossmann-fold domains"/>
    <property type="match status" value="1"/>
</dbReference>
<reference evidence="2 3" key="1">
    <citation type="submission" date="2015-09" db="EMBL/GenBank/DDBJ databases">
        <title>Genome of Desulfovibrio dechloracetivorans BerOc1, a mercury methylating strain isolated from highly hydrocarbons and metals contaminated coastal sediments.</title>
        <authorList>
            <person name="Goni Urriza M."/>
            <person name="Gassie C."/>
            <person name="Bouchez O."/>
            <person name="Klopp C."/>
            <person name="Ranchou-Peyruse A."/>
            <person name="Remy G."/>
        </authorList>
    </citation>
    <scope>NUCLEOTIDE SEQUENCE [LARGE SCALE GENOMIC DNA]</scope>
    <source>
        <strain evidence="2 3">BerOc1</strain>
    </source>
</reference>
<dbReference type="OrthoDB" id="9804695at2"/>
<gene>
    <name evidence="2" type="ORF">BerOc1_00177</name>
</gene>